<feature type="signal peptide" evidence="1">
    <location>
        <begin position="1"/>
        <end position="25"/>
    </location>
</feature>
<accession>A0A7X0MHK3</accession>
<evidence type="ECO:0000313" key="2">
    <source>
        <dbReference type="EMBL" id="MBB6489310.1"/>
    </source>
</evidence>
<dbReference type="AlphaFoldDB" id="A0A7X0MHK3"/>
<reference evidence="2 3" key="1">
    <citation type="submission" date="2020-08" db="EMBL/GenBank/DDBJ databases">
        <title>Genomic Encyclopedia of Type Strains, Phase IV (KMG-V): Genome sequencing to study the core and pangenomes of soil and plant-associated prokaryotes.</title>
        <authorList>
            <person name="Whitman W."/>
        </authorList>
    </citation>
    <scope>NUCLEOTIDE SEQUENCE [LARGE SCALE GENOMIC DNA]</scope>
    <source>
        <strain evidence="2 3">SEMIA 4060</strain>
    </source>
</reference>
<feature type="chain" id="PRO_5031399214" description="DUF2946 domain-containing protein" evidence="1">
    <location>
        <begin position="26"/>
        <end position="123"/>
    </location>
</feature>
<organism evidence="2 3">
    <name type="scientific">Rhizobium lusitanum</name>
    <dbReference type="NCBI Taxonomy" id="293958"/>
    <lineage>
        <taxon>Bacteria</taxon>
        <taxon>Pseudomonadati</taxon>
        <taxon>Pseudomonadota</taxon>
        <taxon>Alphaproteobacteria</taxon>
        <taxon>Hyphomicrobiales</taxon>
        <taxon>Rhizobiaceae</taxon>
        <taxon>Rhizobium/Agrobacterium group</taxon>
        <taxon>Rhizobium</taxon>
    </lineage>
</organism>
<comment type="caution">
    <text evidence="2">The sequence shown here is derived from an EMBL/GenBank/DDBJ whole genome shotgun (WGS) entry which is preliminary data.</text>
</comment>
<dbReference type="Proteomes" id="UP000565576">
    <property type="component" value="Unassembled WGS sequence"/>
</dbReference>
<name>A0A7X0MHK3_9HYPH</name>
<gene>
    <name evidence="2" type="ORF">GGD46_006637</name>
</gene>
<dbReference type="RefSeq" id="WP_184711244.1">
    <property type="nucleotide sequence ID" value="NZ_JACHBG010000036.1"/>
</dbReference>
<evidence type="ECO:0000256" key="1">
    <source>
        <dbReference type="SAM" id="SignalP"/>
    </source>
</evidence>
<evidence type="ECO:0008006" key="4">
    <source>
        <dbReference type="Google" id="ProtNLM"/>
    </source>
</evidence>
<dbReference type="PROSITE" id="PS51257">
    <property type="entry name" value="PROKAR_LIPOPROTEIN"/>
    <property type="match status" value="1"/>
</dbReference>
<protein>
    <recommendedName>
        <fullName evidence="4">DUF2946 domain-containing protein</fullName>
    </recommendedName>
</protein>
<proteinExistence type="predicted"/>
<keyword evidence="1" id="KW-0732">Signal</keyword>
<dbReference type="EMBL" id="JACHBG010000036">
    <property type="protein sequence ID" value="MBB6489310.1"/>
    <property type="molecule type" value="Genomic_DNA"/>
</dbReference>
<evidence type="ECO:0000313" key="3">
    <source>
        <dbReference type="Proteomes" id="UP000565576"/>
    </source>
</evidence>
<sequence>MRTLGITFSQNFVMIACLLASMALALNALHVHSGSHVHGLYQTGLSAGPSTALHECAMSMRGAQGAKLRQLMCLRKPCSAAYYISDVICPAAFPQIGGVVLAHYAWNWPGLSAHAPWSFHYPP</sequence>